<dbReference type="InParanoid" id="A0A1X7SWW8"/>
<dbReference type="AlphaFoldDB" id="A0A1X7SWW8"/>
<protein>
    <submittedName>
        <fullName evidence="1">Uncharacterized protein</fullName>
    </submittedName>
</protein>
<name>A0A1X7SWW8_AMPQE</name>
<reference evidence="1" key="1">
    <citation type="submission" date="2017-05" db="UniProtKB">
        <authorList>
            <consortium name="EnsemblMetazoa"/>
        </authorList>
    </citation>
    <scope>IDENTIFICATION</scope>
</reference>
<evidence type="ECO:0000313" key="1">
    <source>
        <dbReference type="EnsemblMetazoa" id="Aqu2.1.06655_001"/>
    </source>
</evidence>
<sequence length="40" mass="4252">TTAGAYPGGVLRVLEHPPYGLAQKKLLGSSGLLHHYQASY</sequence>
<organism evidence="1">
    <name type="scientific">Amphimedon queenslandica</name>
    <name type="common">Sponge</name>
    <dbReference type="NCBI Taxonomy" id="400682"/>
    <lineage>
        <taxon>Eukaryota</taxon>
        <taxon>Metazoa</taxon>
        <taxon>Porifera</taxon>
        <taxon>Demospongiae</taxon>
        <taxon>Heteroscleromorpha</taxon>
        <taxon>Haplosclerida</taxon>
        <taxon>Niphatidae</taxon>
        <taxon>Amphimedon</taxon>
    </lineage>
</organism>
<dbReference type="EnsemblMetazoa" id="Aqu2.1.06655_001">
    <property type="protein sequence ID" value="Aqu2.1.06655_001"/>
    <property type="gene ID" value="Aqu2.1.06655"/>
</dbReference>
<proteinExistence type="predicted"/>
<accession>A0A1X7SWW8</accession>